<dbReference type="Gene3D" id="3.30.40.10">
    <property type="entry name" value="Zinc/RING finger domain, C3HC4 (zinc finger)"/>
    <property type="match status" value="1"/>
</dbReference>
<keyword evidence="1" id="KW-0399">Innate immunity</keyword>
<dbReference type="PROSITE" id="PS50089">
    <property type="entry name" value="ZF_RING_2"/>
    <property type="match status" value="1"/>
</dbReference>
<evidence type="ECO:0000256" key="6">
    <source>
        <dbReference type="PROSITE-ProRule" id="PRU00175"/>
    </source>
</evidence>
<reference evidence="10" key="3">
    <citation type="submission" date="2025-09" db="UniProtKB">
        <authorList>
            <consortium name="Ensembl"/>
        </authorList>
    </citation>
    <scope>IDENTIFICATION</scope>
</reference>
<dbReference type="InterPro" id="IPR017907">
    <property type="entry name" value="Znf_RING_CS"/>
</dbReference>
<dbReference type="Gene3D" id="4.10.830.40">
    <property type="match status" value="1"/>
</dbReference>
<dbReference type="FunFam" id="2.60.120.920:FF:000004">
    <property type="entry name" value="Butyrophilin subfamily 1 member A1"/>
    <property type="match status" value="1"/>
</dbReference>
<evidence type="ECO:0000313" key="10">
    <source>
        <dbReference type="Ensembl" id="ENSSFAP00005023140.1"/>
    </source>
</evidence>
<evidence type="ECO:0000259" key="8">
    <source>
        <dbReference type="PROSITE" id="PS50089"/>
    </source>
</evidence>
<evidence type="ECO:0000256" key="1">
    <source>
        <dbReference type="ARBA" id="ARBA00022588"/>
    </source>
</evidence>
<dbReference type="InParanoid" id="A0A672H0C1"/>
<dbReference type="GO" id="GO:0005737">
    <property type="term" value="C:cytoplasm"/>
    <property type="evidence" value="ECO:0007669"/>
    <property type="project" value="UniProtKB-ARBA"/>
</dbReference>
<keyword evidence="3 6" id="KW-0863">Zinc-finger</keyword>
<evidence type="ECO:0000313" key="11">
    <source>
        <dbReference type="Proteomes" id="UP000472267"/>
    </source>
</evidence>
<dbReference type="Pfam" id="PF00622">
    <property type="entry name" value="SPRY"/>
    <property type="match status" value="1"/>
</dbReference>
<keyword evidence="4" id="KW-0862">Zinc</keyword>
<name>A0A672H0C1_SALFA</name>
<dbReference type="GeneID" id="115385750"/>
<dbReference type="InterPro" id="IPR006574">
    <property type="entry name" value="PRY"/>
</dbReference>
<keyword evidence="11" id="KW-1185">Reference proteome</keyword>
<dbReference type="InterPro" id="IPR013320">
    <property type="entry name" value="ConA-like_dom_sf"/>
</dbReference>
<dbReference type="Pfam" id="PF13765">
    <property type="entry name" value="PRY"/>
    <property type="match status" value="1"/>
</dbReference>
<dbReference type="AlphaFoldDB" id="A0A672H0C1"/>
<gene>
    <name evidence="10" type="primary">LOC115385750</name>
</gene>
<proteinExistence type="predicted"/>
<dbReference type="Pfam" id="PF13445">
    <property type="entry name" value="zf-RING_UBOX"/>
    <property type="match status" value="1"/>
</dbReference>
<dbReference type="SUPFAM" id="SSF57850">
    <property type="entry name" value="RING/U-box"/>
    <property type="match status" value="1"/>
</dbReference>
<dbReference type="PANTHER" id="PTHR25465:SF49">
    <property type="entry name" value="BLOODTHIRSTY-RELATED GENE FAMILY, MEMBER 1-RELATED"/>
    <property type="match status" value="1"/>
</dbReference>
<dbReference type="PROSITE" id="PS50188">
    <property type="entry name" value="B302_SPRY"/>
    <property type="match status" value="1"/>
</dbReference>
<evidence type="ECO:0000256" key="7">
    <source>
        <dbReference type="SAM" id="Coils"/>
    </source>
</evidence>
<dbReference type="InterPro" id="IPR013083">
    <property type="entry name" value="Znf_RING/FYVE/PHD"/>
</dbReference>
<dbReference type="OrthoDB" id="6270329at2759"/>
<dbReference type="InterPro" id="IPR003877">
    <property type="entry name" value="SPRY_dom"/>
</dbReference>
<keyword evidence="7" id="KW-0175">Coiled coil</keyword>
<protein>
    <submittedName>
        <fullName evidence="10">E3 ubiquitin-protein ligase TRIM21-like</fullName>
    </submittedName>
</protein>
<keyword evidence="2" id="KW-0479">Metal-binding</keyword>
<dbReference type="SMART" id="SM00184">
    <property type="entry name" value="RING"/>
    <property type="match status" value="1"/>
</dbReference>
<dbReference type="SMART" id="SM00449">
    <property type="entry name" value="SPRY"/>
    <property type="match status" value="1"/>
</dbReference>
<keyword evidence="5" id="KW-0391">Immunity</keyword>
<dbReference type="CDD" id="cd13733">
    <property type="entry name" value="SPRY_PRY_C-I_1"/>
    <property type="match status" value="1"/>
</dbReference>
<dbReference type="InterPro" id="IPR043136">
    <property type="entry name" value="B30.2/SPRY_sf"/>
</dbReference>
<dbReference type="GO" id="GO:0008270">
    <property type="term" value="F:zinc ion binding"/>
    <property type="evidence" value="ECO:0007669"/>
    <property type="project" value="UniProtKB-KW"/>
</dbReference>
<dbReference type="Gene3D" id="2.60.120.920">
    <property type="match status" value="1"/>
</dbReference>
<reference evidence="10" key="1">
    <citation type="submission" date="2019-06" db="EMBL/GenBank/DDBJ databases">
        <authorList>
            <consortium name="Wellcome Sanger Institute Data Sharing"/>
        </authorList>
    </citation>
    <scope>NUCLEOTIDE SEQUENCE [LARGE SCALE GENOMIC DNA]</scope>
</reference>
<feature type="coiled-coil region" evidence="7">
    <location>
        <begin position="186"/>
        <end position="220"/>
    </location>
</feature>
<reference evidence="10" key="2">
    <citation type="submission" date="2025-08" db="UniProtKB">
        <authorList>
            <consortium name="Ensembl"/>
        </authorList>
    </citation>
    <scope>IDENTIFICATION</scope>
</reference>
<dbReference type="Gene3D" id="3.30.160.60">
    <property type="entry name" value="Classic Zinc Finger"/>
    <property type="match status" value="1"/>
</dbReference>
<dbReference type="InterPro" id="IPR001870">
    <property type="entry name" value="B30.2/SPRY"/>
</dbReference>
<dbReference type="GO" id="GO:0045087">
    <property type="term" value="P:innate immune response"/>
    <property type="evidence" value="ECO:0007669"/>
    <property type="project" value="UniProtKB-KW"/>
</dbReference>
<dbReference type="PRINTS" id="PR01407">
    <property type="entry name" value="BUTYPHLNCDUF"/>
</dbReference>
<evidence type="ECO:0000256" key="2">
    <source>
        <dbReference type="ARBA" id="ARBA00022723"/>
    </source>
</evidence>
<dbReference type="InterPro" id="IPR058030">
    <property type="entry name" value="TRIM8/14/16/25/29/45/65_CC"/>
</dbReference>
<dbReference type="Ensembl" id="ENSSFAT00005024095.1">
    <property type="protein sequence ID" value="ENSSFAP00005023140.1"/>
    <property type="gene ID" value="ENSSFAG00005011973.1"/>
</dbReference>
<dbReference type="SMART" id="SM00589">
    <property type="entry name" value="PRY"/>
    <property type="match status" value="1"/>
</dbReference>
<feature type="domain" description="B30.2/SPRY" evidence="9">
    <location>
        <begin position="347"/>
        <end position="542"/>
    </location>
</feature>
<dbReference type="SUPFAM" id="SSF49899">
    <property type="entry name" value="Concanavalin A-like lectins/glucanases"/>
    <property type="match status" value="1"/>
</dbReference>
<dbReference type="SUPFAM" id="SSF57845">
    <property type="entry name" value="B-box zinc-binding domain"/>
    <property type="match status" value="1"/>
</dbReference>
<dbReference type="Proteomes" id="UP000472267">
    <property type="component" value="Chromosome 3"/>
</dbReference>
<evidence type="ECO:0000259" key="9">
    <source>
        <dbReference type="PROSITE" id="PS50188"/>
    </source>
</evidence>
<feature type="coiled-coil region" evidence="7">
    <location>
        <begin position="254"/>
        <end position="281"/>
    </location>
</feature>
<dbReference type="CDD" id="cd19769">
    <property type="entry name" value="Bbox2_TRIM16-like"/>
    <property type="match status" value="1"/>
</dbReference>
<dbReference type="OMA" id="IENEWWD"/>
<sequence length="542" mass="61558">MASLSASLSQPSQLEDHLKCSICFKVFDDPVTTVCGHSFCMNCLVGNQKHSGGTCPLCKKHLNVVPDVNIVLREVVQQLKQTQTEDDPEKYTGAWGEVPCDVCTEEKLKAKKSCLVCLVSYCSAHLYFHLSAERLKGHKLVEPVRNLDSRACLNHGRPLELFSRNQQKCVCVRCLEEGQHEAVSTETEWKEKMVKLGNTKDELQQKIDERKSKVDEINTALKSCKDRLDNDWWDIEAVLNAVLAIVEEVQAVLLQPLEDRKKVLEKEAEYLKSKLEAEIKNLDTMICELDDISVLEDHVLFLQLYPPRQDTVCFKDFKDWTQVALDTSLCFGTMRKTTTKMMEKIREELEKLTAFELERISVFTEDVQLDPMSAHRRLVVSKDGKAVIDGGQDQNVADSPKRFDLLGSILSHQSLSSGRAYWEVEVCNKTGWDLGVARGDANRRGKPRVSPDNGYWVVAQYEDDKYAALTAPPLRLHLEEKPEKVGVFVDYEEGLVSFYNLTAHSHIYSFTECTFKGELYSYFGPHVKQGDRNLEPLIISVI</sequence>
<evidence type="ECO:0000256" key="4">
    <source>
        <dbReference type="ARBA" id="ARBA00022833"/>
    </source>
</evidence>
<organism evidence="10 11">
    <name type="scientific">Salarias fasciatus</name>
    <name type="common">Jewelled blenny</name>
    <name type="synonym">Blennius fasciatus</name>
    <dbReference type="NCBI Taxonomy" id="181472"/>
    <lineage>
        <taxon>Eukaryota</taxon>
        <taxon>Metazoa</taxon>
        <taxon>Chordata</taxon>
        <taxon>Craniata</taxon>
        <taxon>Vertebrata</taxon>
        <taxon>Euteleostomi</taxon>
        <taxon>Actinopterygii</taxon>
        <taxon>Neopterygii</taxon>
        <taxon>Teleostei</taxon>
        <taxon>Neoteleostei</taxon>
        <taxon>Acanthomorphata</taxon>
        <taxon>Ovalentaria</taxon>
        <taxon>Blenniimorphae</taxon>
        <taxon>Blenniiformes</taxon>
        <taxon>Blennioidei</taxon>
        <taxon>Blenniidae</taxon>
        <taxon>Salariinae</taxon>
        <taxon>Salarias</taxon>
    </lineage>
</organism>
<dbReference type="InterPro" id="IPR027370">
    <property type="entry name" value="Znf-RING_euk"/>
</dbReference>
<dbReference type="PROSITE" id="PS00518">
    <property type="entry name" value="ZF_RING_1"/>
    <property type="match status" value="1"/>
</dbReference>
<dbReference type="PANTHER" id="PTHR25465">
    <property type="entry name" value="B-BOX DOMAIN CONTAINING"/>
    <property type="match status" value="1"/>
</dbReference>
<dbReference type="InterPro" id="IPR003879">
    <property type="entry name" value="Butyrophylin_SPRY"/>
</dbReference>
<evidence type="ECO:0000256" key="5">
    <source>
        <dbReference type="ARBA" id="ARBA00022859"/>
    </source>
</evidence>
<feature type="domain" description="RING-type" evidence="8">
    <location>
        <begin position="20"/>
        <end position="59"/>
    </location>
</feature>
<evidence type="ECO:0000256" key="3">
    <source>
        <dbReference type="ARBA" id="ARBA00022771"/>
    </source>
</evidence>
<dbReference type="Pfam" id="PF25600">
    <property type="entry name" value="TRIM_CC"/>
    <property type="match status" value="1"/>
</dbReference>
<dbReference type="InterPro" id="IPR001841">
    <property type="entry name" value="Znf_RING"/>
</dbReference>
<dbReference type="RefSeq" id="XP_029943681.1">
    <property type="nucleotide sequence ID" value="XM_030087821.1"/>
</dbReference>
<accession>A0A672H0C1</accession>
<dbReference type="InterPro" id="IPR051051">
    <property type="entry name" value="E3_ubiq-ligase_TRIM/RNF"/>
</dbReference>